<dbReference type="RefSeq" id="WP_164047854.1">
    <property type="nucleotide sequence ID" value="NZ_WUFV01000012.1"/>
</dbReference>
<evidence type="ECO:0000313" key="1">
    <source>
        <dbReference type="EMBL" id="NEK17158.1"/>
    </source>
</evidence>
<organism evidence="1 2">
    <name type="scientific">Rhizobium leguminosarum</name>
    <dbReference type="NCBI Taxonomy" id="384"/>
    <lineage>
        <taxon>Bacteria</taxon>
        <taxon>Pseudomonadati</taxon>
        <taxon>Pseudomonadota</taxon>
        <taxon>Alphaproteobacteria</taxon>
        <taxon>Hyphomicrobiales</taxon>
        <taxon>Rhizobiaceae</taxon>
        <taxon>Rhizobium/Agrobacterium group</taxon>
        <taxon>Rhizobium</taxon>
    </lineage>
</organism>
<sequence length="250" mass="26532">MFWRSSPKILIAHLVLSGTIFAIILPDESRSQEVADARPADSGTTFNEAFDRTSAVSGGVIVGVKLGDFTGNVDVDNIQLGGNGDQTFCVRAVTSDGRFSSSNKYVATRAGATRLRISPVTKAYGDILSAYPAHDFAVEAFVAQSGACISHDAIHLPQIQADRRTSDKLIVLVNGNSRTVTMQNSKSLQAGKCTPVKGSTRIAYDSECVIEVGSFLGSVAVFNIGLDDGFAVEKQTLKVALPEATEVQSK</sequence>
<reference evidence="1 2" key="1">
    <citation type="submission" date="2019-12" db="EMBL/GenBank/DDBJ databases">
        <title>Rhizobium genotypes associated with high levels of biological nitrogen fixation by grain legumes in a temperate-maritime cropping system.</title>
        <authorList>
            <person name="Maluk M."/>
            <person name="Francesc Ferrando Molina F."/>
            <person name="Lopez Del Egido L."/>
            <person name="Lafos M."/>
            <person name="Langarica-Fuentes A."/>
            <person name="Gebre Yohannes G."/>
            <person name="Young M.W."/>
            <person name="Martin P."/>
            <person name="Gantlett R."/>
            <person name="Kenicer G."/>
            <person name="Hawes C."/>
            <person name="Begg G.S."/>
            <person name="Quilliam R.S."/>
            <person name="Squire G.R."/>
            <person name="Poole P.S."/>
            <person name="Young P.W."/>
            <person name="Iannetta P.M."/>
            <person name="James E.K."/>
        </authorList>
    </citation>
    <scope>NUCLEOTIDE SEQUENCE [LARGE SCALE GENOMIC DNA]</scope>
    <source>
        <strain evidence="1 2">JHI54</strain>
    </source>
</reference>
<comment type="caution">
    <text evidence="1">The sequence shown here is derived from an EMBL/GenBank/DDBJ whole genome shotgun (WGS) entry which is preliminary data.</text>
</comment>
<gene>
    <name evidence="1" type="ORF">GR257_20160</name>
</gene>
<evidence type="ECO:0000313" key="2">
    <source>
        <dbReference type="Proteomes" id="UP000471705"/>
    </source>
</evidence>
<dbReference type="AlphaFoldDB" id="A0A7K3VKR9"/>
<accession>A0A7K3VKR9</accession>
<protein>
    <submittedName>
        <fullName evidence="1">Uncharacterized protein</fullName>
    </submittedName>
</protein>
<dbReference type="Proteomes" id="UP000471705">
    <property type="component" value="Unassembled WGS sequence"/>
</dbReference>
<dbReference type="EMBL" id="WUFV01000012">
    <property type="protein sequence ID" value="NEK17158.1"/>
    <property type="molecule type" value="Genomic_DNA"/>
</dbReference>
<name>A0A7K3VKR9_RHILE</name>
<proteinExistence type="predicted"/>